<sequence>MASGRAGSSQAGSNTDPWFTELGDFLTADISDLSGFLTDQSWLEYSGFDPIVILRTFCSRGGTDNTGGEVTLGATTLPLKADPKRELRILLLVFAQRGASLDKIIAKSNEQLSNYLRNMKRVYNLISKKTRRDYQRTDITLGRLAASAPHIVCEIFHSGHGRCLVHLQGLKVAVPPAMQTPSFAQGWQVHTTIQSALWTRWKTTTAEVRVLEERAAALLIAMGIEEASEELHWQEDAANRRLRDTPQIPEILPVLGGHYLRRPVMEKIGLAGGLSSSLGSAPPARHAFLALGKDPPGAVACSNLLGADLDRLQVVQNACLRYALRPDTKDHITPLYRREKILKVWERKRLNIIFSGLRVLEAPTYVLHNLCLLGARHLFDTRNSQKLFRILSYQIFRMAGAYATTFVREFNELPPAIRRVSALRVVQCRWNTSSKKA</sequence>
<protein>
    <submittedName>
        <fullName evidence="1">Uncharacterized protein</fullName>
    </submittedName>
</protein>
<comment type="caution">
    <text evidence="1">The sequence shown here is derived from an EMBL/GenBank/DDBJ whole genome shotgun (WGS) entry which is preliminary data.</text>
</comment>
<proteinExistence type="predicted"/>
<name>A0A8K0P4S5_LADFU</name>
<organism evidence="1 2">
    <name type="scientific">Ladona fulva</name>
    <name type="common">Scarce chaser dragonfly</name>
    <name type="synonym">Libellula fulva</name>
    <dbReference type="NCBI Taxonomy" id="123851"/>
    <lineage>
        <taxon>Eukaryota</taxon>
        <taxon>Metazoa</taxon>
        <taxon>Ecdysozoa</taxon>
        <taxon>Arthropoda</taxon>
        <taxon>Hexapoda</taxon>
        <taxon>Insecta</taxon>
        <taxon>Pterygota</taxon>
        <taxon>Palaeoptera</taxon>
        <taxon>Odonata</taxon>
        <taxon>Epiprocta</taxon>
        <taxon>Anisoptera</taxon>
        <taxon>Libelluloidea</taxon>
        <taxon>Libellulidae</taxon>
        <taxon>Ladona</taxon>
    </lineage>
</organism>
<reference evidence="1" key="1">
    <citation type="submission" date="2013-04" db="EMBL/GenBank/DDBJ databases">
        <authorList>
            <person name="Qu J."/>
            <person name="Murali S.C."/>
            <person name="Bandaranaike D."/>
            <person name="Bellair M."/>
            <person name="Blankenburg K."/>
            <person name="Chao H."/>
            <person name="Dinh H."/>
            <person name="Doddapaneni H."/>
            <person name="Downs B."/>
            <person name="Dugan-Rocha S."/>
            <person name="Elkadiri S."/>
            <person name="Gnanaolivu R.D."/>
            <person name="Hernandez B."/>
            <person name="Javaid M."/>
            <person name="Jayaseelan J.C."/>
            <person name="Lee S."/>
            <person name="Li M."/>
            <person name="Ming W."/>
            <person name="Munidasa M."/>
            <person name="Muniz J."/>
            <person name="Nguyen L."/>
            <person name="Ongeri F."/>
            <person name="Osuji N."/>
            <person name="Pu L.-L."/>
            <person name="Puazo M."/>
            <person name="Qu C."/>
            <person name="Quiroz J."/>
            <person name="Raj R."/>
            <person name="Weissenberger G."/>
            <person name="Xin Y."/>
            <person name="Zou X."/>
            <person name="Han Y."/>
            <person name="Richards S."/>
            <person name="Worley K."/>
            <person name="Muzny D."/>
            <person name="Gibbs R."/>
        </authorList>
    </citation>
    <scope>NUCLEOTIDE SEQUENCE</scope>
    <source>
        <strain evidence="1">Sampled in the wild</strain>
    </source>
</reference>
<reference evidence="1" key="2">
    <citation type="submission" date="2017-10" db="EMBL/GenBank/DDBJ databases">
        <title>Ladona fulva Genome sequencing and assembly.</title>
        <authorList>
            <person name="Murali S."/>
            <person name="Richards S."/>
            <person name="Bandaranaike D."/>
            <person name="Bellair M."/>
            <person name="Blankenburg K."/>
            <person name="Chao H."/>
            <person name="Dinh H."/>
            <person name="Doddapaneni H."/>
            <person name="Dugan-Rocha S."/>
            <person name="Elkadiri S."/>
            <person name="Gnanaolivu R."/>
            <person name="Hernandez B."/>
            <person name="Skinner E."/>
            <person name="Javaid M."/>
            <person name="Lee S."/>
            <person name="Li M."/>
            <person name="Ming W."/>
            <person name="Munidasa M."/>
            <person name="Muniz J."/>
            <person name="Nguyen L."/>
            <person name="Hughes D."/>
            <person name="Osuji N."/>
            <person name="Pu L.-L."/>
            <person name="Puazo M."/>
            <person name="Qu C."/>
            <person name="Quiroz J."/>
            <person name="Raj R."/>
            <person name="Weissenberger G."/>
            <person name="Xin Y."/>
            <person name="Zou X."/>
            <person name="Han Y."/>
            <person name="Worley K."/>
            <person name="Muzny D."/>
            <person name="Gibbs R."/>
        </authorList>
    </citation>
    <scope>NUCLEOTIDE SEQUENCE</scope>
    <source>
        <strain evidence="1">Sampled in the wild</strain>
    </source>
</reference>
<evidence type="ECO:0000313" key="2">
    <source>
        <dbReference type="Proteomes" id="UP000792457"/>
    </source>
</evidence>
<accession>A0A8K0P4S5</accession>
<dbReference type="OrthoDB" id="5953030at2759"/>
<dbReference type="AlphaFoldDB" id="A0A8K0P4S5"/>
<evidence type="ECO:0000313" key="1">
    <source>
        <dbReference type="EMBL" id="KAG8235910.1"/>
    </source>
</evidence>
<keyword evidence="2" id="KW-1185">Reference proteome</keyword>
<dbReference type="EMBL" id="KZ308965">
    <property type="protein sequence ID" value="KAG8235910.1"/>
    <property type="molecule type" value="Genomic_DNA"/>
</dbReference>
<dbReference type="Proteomes" id="UP000792457">
    <property type="component" value="Unassembled WGS sequence"/>
</dbReference>
<gene>
    <name evidence="1" type="ORF">J437_LFUL016231</name>
</gene>